<evidence type="ECO:0000313" key="2">
    <source>
        <dbReference type="EMBL" id="MPC69981.1"/>
    </source>
</evidence>
<sequence>MTQFVATRTPVIVRRVSLRTEWLLANPTTYPRRPFLFRDSRRQKKNKKTKNTNKKEKNKKKQKKGSQVNNNENKSAEVKGHRQ</sequence>
<evidence type="ECO:0000313" key="3">
    <source>
        <dbReference type="Proteomes" id="UP000324222"/>
    </source>
</evidence>
<protein>
    <submittedName>
        <fullName evidence="2">Uncharacterized protein</fullName>
    </submittedName>
</protein>
<dbReference type="Proteomes" id="UP000324222">
    <property type="component" value="Unassembled WGS sequence"/>
</dbReference>
<dbReference type="EMBL" id="VSRR010030310">
    <property type="protein sequence ID" value="MPC69981.1"/>
    <property type="molecule type" value="Genomic_DNA"/>
</dbReference>
<feature type="compositionally biased region" description="Basic and acidic residues" evidence="1">
    <location>
        <begin position="74"/>
        <end position="83"/>
    </location>
</feature>
<reference evidence="2 3" key="1">
    <citation type="submission" date="2019-05" db="EMBL/GenBank/DDBJ databases">
        <title>Another draft genome of Portunus trituberculatus and its Hox gene families provides insights of decapod evolution.</title>
        <authorList>
            <person name="Jeong J.-H."/>
            <person name="Song I."/>
            <person name="Kim S."/>
            <person name="Choi T."/>
            <person name="Kim D."/>
            <person name="Ryu S."/>
            <person name="Kim W."/>
        </authorList>
    </citation>
    <scope>NUCLEOTIDE SEQUENCE [LARGE SCALE GENOMIC DNA]</scope>
    <source>
        <tissue evidence="2">Muscle</tissue>
    </source>
</reference>
<dbReference type="AlphaFoldDB" id="A0A5B7HB44"/>
<feature type="region of interest" description="Disordered" evidence="1">
    <location>
        <begin position="27"/>
        <end position="83"/>
    </location>
</feature>
<feature type="compositionally biased region" description="Basic residues" evidence="1">
    <location>
        <begin position="41"/>
        <end position="64"/>
    </location>
</feature>
<proteinExistence type="predicted"/>
<evidence type="ECO:0000256" key="1">
    <source>
        <dbReference type="SAM" id="MobiDB-lite"/>
    </source>
</evidence>
<organism evidence="2 3">
    <name type="scientific">Portunus trituberculatus</name>
    <name type="common">Swimming crab</name>
    <name type="synonym">Neptunus trituberculatus</name>
    <dbReference type="NCBI Taxonomy" id="210409"/>
    <lineage>
        <taxon>Eukaryota</taxon>
        <taxon>Metazoa</taxon>
        <taxon>Ecdysozoa</taxon>
        <taxon>Arthropoda</taxon>
        <taxon>Crustacea</taxon>
        <taxon>Multicrustacea</taxon>
        <taxon>Malacostraca</taxon>
        <taxon>Eumalacostraca</taxon>
        <taxon>Eucarida</taxon>
        <taxon>Decapoda</taxon>
        <taxon>Pleocyemata</taxon>
        <taxon>Brachyura</taxon>
        <taxon>Eubrachyura</taxon>
        <taxon>Portunoidea</taxon>
        <taxon>Portunidae</taxon>
        <taxon>Portuninae</taxon>
        <taxon>Portunus</taxon>
    </lineage>
</organism>
<gene>
    <name evidence="2" type="ORF">E2C01_064214</name>
</gene>
<comment type="caution">
    <text evidence="2">The sequence shown here is derived from an EMBL/GenBank/DDBJ whole genome shotgun (WGS) entry which is preliminary data.</text>
</comment>
<name>A0A5B7HB44_PORTR</name>
<keyword evidence="3" id="KW-1185">Reference proteome</keyword>
<accession>A0A5B7HB44</accession>